<dbReference type="OrthoDB" id="4644at2759"/>
<gene>
    <name evidence="2" type="ORF">E5676_scaffold306G00720</name>
    <name evidence="1" type="ORF">E6C27_scaffold333G00680</name>
</gene>
<accession>A0A5D3D0Q1</accession>
<dbReference type="PANTHER" id="PTHR33116">
    <property type="entry name" value="REVERSE TRANSCRIPTASE ZINC-BINDING DOMAIN-CONTAINING PROTEIN-RELATED-RELATED"/>
    <property type="match status" value="1"/>
</dbReference>
<dbReference type="EMBL" id="SSTD01007940">
    <property type="protein sequence ID" value="TYK17821.1"/>
    <property type="molecule type" value="Genomic_DNA"/>
</dbReference>
<evidence type="ECO:0000313" key="2">
    <source>
        <dbReference type="EMBL" id="TYK17821.1"/>
    </source>
</evidence>
<dbReference type="AlphaFoldDB" id="A0A5D3D0Q1"/>
<proteinExistence type="predicted"/>
<dbReference type="SUPFAM" id="SSF102405">
    <property type="entry name" value="MCP/YpsA-like"/>
    <property type="match status" value="1"/>
</dbReference>
<evidence type="ECO:0000313" key="1">
    <source>
        <dbReference type="EMBL" id="KAA0040845.1"/>
    </source>
</evidence>
<dbReference type="STRING" id="1194695.A0A5D3D0Q1"/>
<dbReference type="Proteomes" id="UP000321947">
    <property type="component" value="Unassembled WGS sequence"/>
</dbReference>
<reference evidence="3 4" key="1">
    <citation type="submission" date="2019-08" db="EMBL/GenBank/DDBJ databases">
        <title>Draft genome sequences of two oriental melons (Cucumis melo L. var makuwa).</title>
        <authorList>
            <person name="Kwon S.-Y."/>
        </authorList>
    </citation>
    <scope>NUCLEOTIDE SEQUENCE [LARGE SCALE GENOMIC DNA]</scope>
    <source>
        <strain evidence="4">cv. Chang Bougi</strain>
        <strain evidence="3">cv. SW 3</strain>
        <tissue evidence="2">Leaf</tissue>
    </source>
</reference>
<comment type="caution">
    <text evidence="2">The sequence shown here is derived from an EMBL/GenBank/DDBJ whole genome shotgun (WGS) entry which is preliminary data.</text>
</comment>
<organism evidence="2 4">
    <name type="scientific">Cucumis melo var. makuwa</name>
    <name type="common">Oriental melon</name>
    <dbReference type="NCBI Taxonomy" id="1194695"/>
    <lineage>
        <taxon>Eukaryota</taxon>
        <taxon>Viridiplantae</taxon>
        <taxon>Streptophyta</taxon>
        <taxon>Embryophyta</taxon>
        <taxon>Tracheophyta</taxon>
        <taxon>Spermatophyta</taxon>
        <taxon>Magnoliopsida</taxon>
        <taxon>eudicotyledons</taxon>
        <taxon>Gunneridae</taxon>
        <taxon>Pentapetalae</taxon>
        <taxon>rosids</taxon>
        <taxon>fabids</taxon>
        <taxon>Cucurbitales</taxon>
        <taxon>Cucurbitaceae</taxon>
        <taxon>Benincaseae</taxon>
        <taxon>Cucumis</taxon>
    </lineage>
</organism>
<evidence type="ECO:0000313" key="4">
    <source>
        <dbReference type="Proteomes" id="UP000321947"/>
    </source>
</evidence>
<dbReference type="EMBL" id="SSTE01017061">
    <property type="protein sequence ID" value="KAA0040845.1"/>
    <property type="molecule type" value="Genomic_DNA"/>
</dbReference>
<dbReference type="Proteomes" id="UP000321393">
    <property type="component" value="Unassembled WGS sequence"/>
</dbReference>
<dbReference type="PANTHER" id="PTHR33116:SF78">
    <property type="entry name" value="OS12G0587133 PROTEIN"/>
    <property type="match status" value="1"/>
</dbReference>
<evidence type="ECO:0000313" key="3">
    <source>
        <dbReference type="Proteomes" id="UP000321393"/>
    </source>
</evidence>
<protein>
    <submittedName>
        <fullName evidence="2">Uncharacterized protein</fullName>
    </submittedName>
</protein>
<sequence length="378" mass="42876">MSKKFDHKWIEWILGCVKNPRYSVFINRRPRGRALAAEEIRQGDPLSPFLFILVSEVLSALIENLHQNGLYEGFVVGKDKIHVPILQFADDTLLFCKYDCNMLVTLKQTIEVFEWCSSQKVAKQNTSFDLPRFAIGGGQATLCKSVLSNFPTYYMSIFLMPEEVTSILERILRNFFWKGHKGSKLNHLVNWKVVHEALMDGGPWPWSIHDKDSFNWHTNGKEGKCLRSSWVIISRTWLKMEALASFSLGNGRRIAFWLDLWEGVTISSGLSTVELLAIQQQGPRAIGFFGTRNMGFLHQELIEILSYAMVITKNHIYTSGASGTNAAVIRGALRAEKPELLTVILPQSLKKQPPESQELLSKSVELSYGIWCSISEGF</sequence>
<name>A0A5D3D0Q1_CUCMM</name>